<dbReference type="Proteomes" id="UP001152562">
    <property type="component" value="Unassembled WGS sequence"/>
</dbReference>
<organism evidence="1 2">
    <name type="scientific">Pieris brassicae</name>
    <name type="common">White butterfly</name>
    <name type="synonym">Large white butterfly</name>
    <dbReference type="NCBI Taxonomy" id="7116"/>
    <lineage>
        <taxon>Eukaryota</taxon>
        <taxon>Metazoa</taxon>
        <taxon>Ecdysozoa</taxon>
        <taxon>Arthropoda</taxon>
        <taxon>Hexapoda</taxon>
        <taxon>Insecta</taxon>
        <taxon>Pterygota</taxon>
        <taxon>Neoptera</taxon>
        <taxon>Endopterygota</taxon>
        <taxon>Lepidoptera</taxon>
        <taxon>Glossata</taxon>
        <taxon>Ditrysia</taxon>
        <taxon>Papilionoidea</taxon>
        <taxon>Pieridae</taxon>
        <taxon>Pierinae</taxon>
        <taxon>Pieris</taxon>
    </lineage>
</organism>
<accession>A0A9P0SIC6</accession>
<dbReference type="AlphaFoldDB" id="A0A9P0SIC6"/>
<evidence type="ECO:0000313" key="2">
    <source>
        <dbReference type="Proteomes" id="UP001152562"/>
    </source>
</evidence>
<dbReference type="EMBL" id="CALOZG010000001">
    <property type="protein sequence ID" value="CAH3856425.1"/>
    <property type="molecule type" value="Genomic_DNA"/>
</dbReference>
<sequence length="72" mass="8062">MLYVTLLCERSAKQTRPVVPTRMSLQPQGAVTLLARAPRDVMRGRADDVTQRPRRSSLAVHVNNTRRHALAA</sequence>
<keyword evidence="2" id="KW-1185">Reference proteome</keyword>
<protein>
    <submittedName>
        <fullName evidence="1">Uncharacterized protein</fullName>
    </submittedName>
</protein>
<evidence type="ECO:0000313" key="1">
    <source>
        <dbReference type="EMBL" id="CAH3856425.1"/>
    </source>
</evidence>
<comment type="caution">
    <text evidence="1">The sequence shown here is derived from an EMBL/GenBank/DDBJ whole genome shotgun (WGS) entry which is preliminary data.</text>
</comment>
<proteinExistence type="predicted"/>
<reference evidence="1" key="1">
    <citation type="submission" date="2022-05" db="EMBL/GenBank/DDBJ databases">
        <authorList>
            <person name="Okamura Y."/>
        </authorList>
    </citation>
    <scope>NUCLEOTIDE SEQUENCE</scope>
</reference>
<name>A0A9P0SIC6_PIEBR</name>
<gene>
    <name evidence="1" type="ORF">PIBRA_LOCUS406</name>
</gene>